<dbReference type="SUPFAM" id="SSF52833">
    <property type="entry name" value="Thioredoxin-like"/>
    <property type="match status" value="1"/>
</dbReference>
<evidence type="ECO:0000256" key="1">
    <source>
        <dbReference type="SAM" id="MobiDB-lite"/>
    </source>
</evidence>
<dbReference type="Gene3D" id="3.40.30.10">
    <property type="entry name" value="Glutaredoxin"/>
    <property type="match status" value="1"/>
</dbReference>
<dbReference type="EMBL" id="MN740596">
    <property type="protein sequence ID" value="QHS78309.1"/>
    <property type="molecule type" value="Genomic_DNA"/>
</dbReference>
<dbReference type="InterPro" id="IPR036249">
    <property type="entry name" value="Thioredoxin-like_sf"/>
</dbReference>
<feature type="compositionally biased region" description="Polar residues" evidence="1">
    <location>
        <begin position="195"/>
        <end position="205"/>
    </location>
</feature>
<proteinExistence type="predicted"/>
<feature type="region of interest" description="Disordered" evidence="1">
    <location>
        <begin position="195"/>
        <end position="237"/>
    </location>
</feature>
<evidence type="ECO:0008006" key="3">
    <source>
        <dbReference type="Google" id="ProtNLM"/>
    </source>
</evidence>
<feature type="compositionally biased region" description="Pro residues" evidence="1">
    <location>
        <begin position="1"/>
        <end position="16"/>
    </location>
</feature>
<accession>A0A6C0AEX3</accession>
<reference evidence="2" key="1">
    <citation type="journal article" date="2020" name="Nature">
        <title>Giant virus diversity and host interactions through global metagenomics.</title>
        <authorList>
            <person name="Schulz F."/>
            <person name="Roux S."/>
            <person name="Paez-Espino D."/>
            <person name="Jungbluth S."/>
            <person name="Walsh D.A."/>
            <person name="Denef V.J."/>
            <person name="McMahon K.D."/>
            <person name="Konstantinidis K.T."/>
            <person name="Eloe-Fadrosh E.A."/>
            <person name="Kyrpides N.C."/>
            <person name="Woyke T."/>
        </authorList>
    </citation>
    <scope>NUCLEOTIDE SEQUENCE</scope>
    <source>
        <strain evidence="2">GVMAG-S-1021933-23</strain>
    </source>
</reference>
<dbReference type="CDD" id="cd02961">
    <property type="entry name" value="PDI_a_family"/>
    <property type="match status" value="1"/>
</dbReference>
<feature type="region of interest" description="Disordered" evidence="1">
    <location>
        <begin position="1"/>
        <end position="24"/>
    </location>
</feature>
<evidence type="ECO:0000313" key="2">
    <source>
        <dbReference type="EMBL" id="QHS78309.1"/>
    </source>
</evidence>
<dbReference type="AlphaFoldDB" id="A0A6C0AEX3"/>
<organism evidence="2">
    <name type="scientific">viral metagenome</name>
    <dbReference type="NCBI Taxonomy" id="1070528"/>
    <lineage>
        <taxon>unclassified sequences</taxon>
        <taxon>metagenomes</taxon>
        <taxon>organismal metagenomes</taxon>
    </lineage>
</organism>
<feature type="compositionally biased region" description="Low complexity" evidence="1">
    <location>
        <begin position="220"/>
        <end position="237"/>
    </location>
</feature>
<protein>
    <recommendedName>
        <fullName evidence="3">Thioredoxin domain-containing protein</fullName>
    </recommendedName>
</protein>
<sequence length="237" mass="26150">MSQNNPPPPTNFPPGNLPQENTLPPERQASYNPVFFSMETVKQLRADDFNLDSRDLITIKNEGCVLILFYANNRESNDMVAIWSEVASQMAGPTFAAVQLNSEKKIAEAFMKVVSNANLPLNWAGMRQLPFILVYRGGYPQGFYNGERSVDSILNFALTLACNPSFVEHGQLFAGIQVDNNIGIGLPAKQTKNRISSTEYNNTDLRSFDPKKGITNINYTGTGNPETGTPPTENPSI</sequence>
<name>A0A6C0AEX3_9ZZZZ</name>